<dbReference type="InterPro" id="IPR015915">
    <property type="entry name" value="Kelch-typ_b-propeller"/>
</dbReference>
<evidence type="ECO:0000256" key="1">
    <source>
        <dbReference type="ARBA" id="ARBA00022441"/>
    </source>
</evidence>
<sequence length="918" mass="101494">MPRLKQARFILMLVSAVCLSACSDKSANEWQLSESNHSVRHEAGLVAHNNTMVLLGGRGERPIEVYDSEAHSWKQQLTPAQELHHFQAVSHDGLIYIIGALTGPWPEETAVSEVLTYNPDTQTLIASHKIPESRQRGAAGLVVYQDELYLLGGLTNGHMGGSVPWFDKYNPQTGHWQTLPDAPTARDHFQAVVVGHKLYAIAGRQTSHATGEGMSLTQAQLDVYDFNTHTWSTLPASSNLAVPRAGNMASAIGKHIMVLGGESSAQTLAHNEVSIFDTSTLSWQNAEPMQEGRHGSGVAIIDNKIYTVSGSGKAGGEPELTTMEYLNLNDFDLANTANSAISFGQAFTLDIVGPEVSETDSVNPFTQYLMRVTFSHPSGQTKVIEGYFAGDGNAANTSAKAGNIWRSKFTPQRTGEWEYSAALYEGEDVVFASEESLTAMSPIAQANGTFTVGKVRPNDGFFAQNGQLSVKNGYFFFPHTQRYWIKAGANSPENFLAYNEVDGTYRAAQQARDGEAKAPDFIHEFTAHVQDWKAGDPTWQQNKGKGIIGAINYMADMGMQSQYFLTMNINGDGADVWPYTSHEEFERFDVSKLAQWDVIFSHLQARGIMLHVVTQETENELLLDGGNTERLRQLYYRELIARFGYHNGLVWNLGEENGPAEWSPKGQNDEQRIAMAAYFAQNDPHNNPIFLHTLPSASDKDTILPPLYASAFDGMSFQVDNRETVFSEIMKWRRASVNNGVSNNDGWAITMDEIGMWHTGAKVDADDPTHDSLRRHALWGALMAGATGVEWYFGAHQPHNDLSSEDFRQRENLWKQTKIAADFFNEQALSSLKPLTDGQGLYHMQSDTVDIIYFLPMSSAELPLAAGLYDVTWLDPISGARMHSAEVEHSGEGMLKINVPSDFAQKDTVLVLERKTPA</sequence>
<evidence type="ECO:0000259" key="4">
    <source>
        <dbReference type="Pfam" id="PF16586"/>
    </source>
</evidence>
<dbReference type="Gene3D" id="2.60.40.10">
    <property type="entry name" value="Immunoglobulins"/>
    <property type="match status" value="1"/>
</dbReference>
<dbReference type="SMART" id="SM00612">
    <property type="entry name" value="Kelch"/>
    <property type="match status" value="3"/>
</dbReference>
<dbReference type="SUPFAM" id="SSF50965">
    <property type="entry name" value="Galactose oxidase, central domain"/>
    <property type="match status" value="1"/>
</dbReference>
<evidence type="ECO:0000256" key="3">
    <source>
        <dbReference type="SAM" id="SignalP"/>
    </source>
</evidence>
<dbReference type="InterPro" id="IPR006652">
    <property type="entry name" value="Kelch_1"/>
</dbReference>
<evidence type="ECO:0000313" key="5">
    <source>
        <dbReference type="EMBL" id="MFC4701087.1"/>
    </source>
</evidence>
<dbReference type="Proteomes" id="UP001595897">
    <property type="component" value="Unassembled WGS sequence"/>
</dbReference>
<evidence type="ECO:0000313" key="6">
    <source>
        <dbReference type="Proteomes" id="UP001595897"/>
    </source>
</evidence>
<organism evidence="5 6">
    <name type="scientific">Glaciecola siphonariae</name>
    <dbReference type="NCBI Taxonomy" id="521012"/>
    <lineage>
        <taxon>Bacteria</taxon>
        <taxon>Pseudomonadati</taxon>
        <taxon>Pseudomonadota</taxon>
        <taxon>Gammaproteobacteria</taxon>
        <taxon>Alteromonadales</taxon>
        <taxon>Alteromonadaceae</taxon>
        <taxon>Glaciecola</taxon>
    </lineage>
</organism>
<keyword evidence="3" id="KW-0732">Signal</keyword>
<feature type="domain" description="DUF5060" evidence="4">
    <location>
        <begin position="357"/>
        <end position="421"/>
    </location>
</feature>
<dbReference type="PANTHER" id="PTHR24412:SF489">
    <property type="entry name" value="RING FINGER DOMAIN AND KELCH REPEAT-CONTAINING PROTEIN DDB_G0271372"/>
    <property type="match status" value="1"/>
</dbReference>
<keyword evidence="2" id="KW-0677">Repeat</keyword>
<dbReference type="Pfam" id="PF24681">
    <property type="entry name" value="Kelch_KLHDC2_KLHL20_DRC7"/>
    <property type="match status" value="1"/>
</dbReference>
<dbReference type="Gene3D" id="3.20.20.80">
    <property type="entry name" value="Glycosidases"/>
    <property type="match status" value="1"/>
</dbReference>
<dbReference type="RefSeq" id="WP_382409208.1">
    <property type="nucleotide sequence ID" value="NZ_JBHSGU010000005.1"/>
</dbReference>
<dbReference type="InterPro" id="IPR032260">
    <property type="entry name" value="DUF5060"/>
</dbReference>
<proteinExistence type="predicted"/>
<accession>A0ABV9LWZ9</accession>
<dbReference type="InterPro" id="IPR011043">
    <property type="entry name" value="Gal_Oxase/kelch_b-propeller"/>
</dbReference>
<protein>
    <submittedName>
        <fullName evidence="5">DUF5060 domain-containing protein</fullName>
    </submittedName>
</protein>
<dbReference type="PANTHER" id="PTHR24412">
    <property type="entry name" value="KELCH PROTEIN"/>
    <property type="match status" value="1"/>
</dbReference>
<dbReference type="Gene3D" id="2.120.10.80">
    <property type="entry name" value="Kelch-type beta propeller"/>
    <property type="match status" value="2"/>
</dbReference>
<dbReference type="Pfam" id="PF16586">
    <property type="entry name" value="DUF5060"/>
    <property type="match status" value="1"/>
</dbReference>
<feature type="chain" id="PRO_5045417198" evidence="3">
    <location>
        <begin position="21"/>
        <end position="918"/>
    </location>
</feature>
<keyword evidence="1" id="KW-0880">Kelch repeat</keyword>
<feature type="signal peptide" evidence="3">
    <location>
        <begin position="1"/>
        <end position="20"/>
    </location>
</feature>
<gene>
    <name evidence="5" type="ORF">ACFO4O_13015</name>
</gene>
<name>A0ABV9LWZ9_9ALTE</name>
<dbReference type="EMBL" id="JBHSGU010000005">
    <property type="protein sequence ID" value="MFC4701087.1"/>
    <property type="molecule type" value="Genomic_DNA"/>
</dbReference>
<dbReference type="InterPro" id="IPR013783">
    <property type="entry name" value="Ig-like_fold"/>
</dbReference>
<evidence type="ECO:0000256" key="2">
    <source>
        <dbReference type="ARBA" id="ARBA00022737"/>
    </source>
</evidence>
<reference evidence="6" key="1">
    <citation type="journal article" date="2019" name="Int. J. Syst. Evol. Microbiol.">
        <title>The Global Catalogue of Microorganisms (GCM) 10K type strain sequencing project: providing services to taxonomists for standard genome sequencing and annotation.</title>
        <authorList>
            <consortium name="The Broad Institute Genomics Platform"/>
            <consortium name="The Broad Institute Genome Sequencing Center for Infectious Disease"/>
            <person name="Wu L."/>
            <person name="Ma J."/>
        </authorList>
    </citation>
    <scope>NUCLEOTIDE SEQUENCE [LARGE SCALE GENOMIC DNA]</scope>
    <source>
        <strain evidence="6">KACC 12507</strain>
    </source>
</reference>
<keyword evidence="6" id="KW-1185">Reference proteome</keyword>
<comment type="caution">
    <text evidence="5">The sequence shown here is derived from an EMBL/GenBank/DDBJ whole genome shotgun (WGS) entry which is preliminary data.</text>
</comment>